<protein>
    <submittedName>
        <fullName evidence="2">Uncharacterized protein</fullName>
    </submittedName>
</protein>
<feature type="non-terminal residue" evidence="2">
    <location>
        <position position="1"/>
    </location>
</feature>
<evidence type="ECO:0000256" key="1">
    <source>
        <dbReference type="SAM" id="MobiDB-lite"/>
    </source>
</evidence>
<evidence type="ECO:0000313" key="2">
    <source>
        <dbReference type="EMBL" id="GBM70865.1"/>
    </source>
</evidence>
<feature type="region of interest" description="Disordered" evidence="1">
    <location>
        <begin position="1"/>
        <end position="32"/>
    </location>
</feature>
<dbReference type="Proteomes" id="UP000499080">
    <property type="component" value="Unassembled WGS sequence"/>
</dbReference>
<comment type="caution">
    <text evidence="2">The sequence shown here is derived from an EMBL/GenBank/DDBJ whole genome shotgun (WGS) entry which is preliminary data.</text>
</comment>
<accession>A0A4Y2I046</accession>
<name>A0A4Y2I046_ARAVE</name>
<keyword evidence="3" id="KW-1185">Reference proteome</keyword>
<feature type="compositionally biased region" description="Basic and acidic residues" evidence="1">
    <location>
        <begin position="17"/>
        <end position="32"/>
    </location>
</feature>
<proteinExistence type="predicted"/>
<sequence length="67" mass="7138">QGPAVRQPDAGPEAAPTDERTPPGDPLHDDTRAGVAVLSRTLQELHNSVSMQQVRMVILMPCTFGCA</sequence>
<evidence type="ECO:0000313" key="3">
    <source>
        <dbReference type="Proteomes" id="UP000499080"/>
    </source>
</evidence>
<dbReference type="EMBL" id="BGPR01183823">
    <property type="protein sequence ID" value="GBM70865.1"/>
    <property type="molecule type" value="Genomic_DNA"/>
</dbReference>
<gene>
    <name evidence="2" type="ORF">AVEN_178167_1</name>
</gene>
<organism evidence="2 3">
    <name type="scientific">Araneus ventricosus</name>
    <name type="common">Orbweaver spider</name>
    <name type="synonym">Epeira ventricosa</name>
    <dbReference type="NCBI Taxonomy" id="182803"/>
    <lineage>
        <taxon>Eukaryota</taxon>
        <taxon>Metazoa</taxon>
        <taxon>Ecdysozoa</taxon>
        <taxon>Arthropoda</taxon>
        <taxon>Chelicerata</taxon>
        <taxon>Arachnida</taxon>
        <taxon>Araneae</taxon>
        <taxon>Araneomorphae</taxon>
        <taxon>Entelegynae</taxon>
        <taxon>Araneoidea</taxon>
        <taxon>Araneidae</taxon>
        <taxon>Araneus</taxon>
    </lineage>
</organism>
<reference evidence="2 3" key="1">
    <citation type="journal article" date="2019" name="Sci. Rep.">
        <title>Orb-weaving spider Araneus ventricosus genome elucidates the spidroin gene catalogue.</title>
        <authorList>
            <person name="Kono N."/>
            <person name="Nakamura H."/>
            <person name="Ohtoshi R."/>
            <person name="Moran D.A.P."/>
            <person name="Shinohara A."/>
            <person name="Yoshida Y."/>
            <person name="Fujiwara M."/>
            <person name="Mori M."/>
            <person name="Tomita M."/>
            <person name="Arakawa K."/>
        </authorList>
    </citation>
    <scope>NUCLEOTIDE SEQUENCE [LARGE SCALE GENOMIC DNA]</scope>
</reference>
<dbReference type="AlphaFoldDB" id="A0A4Y2I046"/>